<gene>
    <name evidence="1" type="ORF">C0Q70_14979</name>
</gene>
<evidence type="ECO:0000313" key="1">
    <source>
        <dbReference type="EMBL" id="PVD24496.1"/>
    </source>
</evidence>
<comment type="caution">
    <text evidence="1">The sequence shown here is derived from an EMBL/GenBank/DDBJ whole genome shotgun (WGS) entry which is preliminary data.</text>
</comment>
<evidence type="ECO:0000313" key="2">
    <source>
        <dbReference type="Proteomes" id="UP000245119"/>
    </source>
</evidence>
<dbReference type="Proteomes" id="UP000245119">
    <property type="component" value="Linkage Group LG9"/>
</dbReference>
<proteinExistence type="predicted"/>
<organism evidence="1 2">
    <name type="scientific">Pomacea canaliculata</name>
    <name type="common">Golden apple snail</name>
    <dbReference type="NCBI Taxonomy" id="400727"/>
    <lineage>
        <taxon>Eukaryota</taxon>
        <taxon>Metazoa</taxon>
        <taxon>Spiralia</taxon>
        <taxon>Lophotrochozoa</taxon>
        <taxon>Mollusca</taxon>
        <taxon>Gastropoda</taxon>
        <taxon>Caenogastropoda</taxon>
        <taxon>Architaenioglossa</taxon>
        <taxon>Ampullarioidea</taxon>
        <taxon>Ampullariidae</taxon>
        <taxon>Pomacea</taxon>
    </lineage>
</organism>
<protein>
    <submittedName>
        <fullName evidence="1">Uncharacterized protein</fullName>
    </submittedName>
</protein>
<sequence>MRDLSTWPSETGCTGIENVASSGGPRHLAYAECRRNAVPRAVPISFILAAFPFPTHGHNQVPASGKKPCRVAPVSNRLEVTSKFGACYSNQSAIR</sequence>
<dbReference type="EMBL" id="PZQS01000009">
    <property type="protein sequence ID" value="PVD24496.1"/>
    <property type="molecule type" value="Genomic_DNA"/>
</dbReference>
<keyword evidence="2" id="KW-1185">Reference proteome</keyword>
<name>A0A2T7NTM6_POMCA</name>
<reference evidence="1 2" key="1">
    <citation type="submission" date="2018-04" db="EMBL/GenBank/DDBJ databases">
        <title>The genome of golden apple snail Pomacea canaliculata provides insight into stress tolerance and invasive adaptation.</title>
        <authorList>
            <person name="Liu C."/>
            <person name="Liu B."/>
            <person name="Ren Y."/>
            <person name="Zhang Y."/>
            <person name="Wang H."/>
            <person name="Li S."/>
            <person name="Jiang F."/>
            <person name="Yin L."/>
            <person name="Zhang G."/>
            <person name="Qian W."/>
            <person name="Fan W."/>
        </authorList>
    </citation>
    <scope>NUCLEOTIDE SEQUENCE [LARGE SCALE GENOMIC DNA]</scope>
    <source>
        <strain evidence="1">SZHN2017</strain>
        <tissue evidence="1">Muscle</tissue>
    </source>
</reference>
<accession>A0A2T7NTM6</accession>
<dbReference type="AlphaFoldDB" id="A0A2T7NTM6"/>